<organism evidence="1 2">
    <name type="scientific">Holospora curviuscula</name>
    <dbReference type="NCBI Taxonomy" id="1082868"/>
    <lineage>
        <taxon>Bacteria</taxon>
        <taxon>Pseudomonadati</taxon>
        <taxon>Pseudomonadota</taxon>
        <taxon>Alphaproteobacteria</taxon>
        <taxon>Holosporales</taxon>
        <taxon>Holosporaceae</taxon>
        <taxon>Holospora</taxon>
    </lineage>
</organism>
<reference evidence="1 2" key="1">
    <citation type="submission" date="2017-11" db="EMBL/GenBank/DDBJ databases">
        <title>Comparative genomic analysis of Holospora spp., intranuclear symbionts of paramecia.</title>
        <authorList>
            <person name="Garushyants S.K."/>
            <person name="Beliavskaya A."/>
            <person name="Malko D.B."/>
            <person name="Logacheva M.D."/>
            <person name="Rautian M.S."/>
            <person name="Gelfand M.S."/>
        </authorList>
    </citation>
    <scope>NUCLEOTIDE SEQUENCE [LARGE SCALE GENOMIC DNA]</scope>
    <source>
        <strain evidence="2">02AZ16</strain>
    </source>
</reference>
<evidence type="ECO:0000313" key="1">
    <source>
        <dbReference type="EMBL" id="PPE03938.1"/>
    </source>
</evidence>
<dbReference type="AlphaFoldDB" id="A0A2S5R9D9"/>
<accession>A0A2S5R9D9</accession>
<dbReference type="EMBL" id="PHHC01000080">
    <property type="protein sequence ID" value="PPE03938.1"/>
    <property type="molecule type" value="Genomic_DNA"/>
</dbReference>
<evidence type="ECO:0000313" key="2">
    <source>
        <dbReference type="Proteomes" id="UP000239425"/>
    </source>
</evidence>
<dbReference type="Proteomes" id="UP000239425">
    <property type="component" value="Unassembled WGS sequence"/>
</dbReference>
<sequence>MRIFLSPSYRYAKHEKGYERGSSQVYEEKSTQFLYIQCVFTIKKALLR</sequence>
<comment type="caution">
    <text evidence="1">The sequence shown here is derived from an EMBL/GenBank/DDBJ whole genome shotgun (WGS) entry which is preliminary data.</text>
</comment>
<name>A0A2S5R9D9_9PROT</name>
<gene>
    <name evidence="1" type="ORF">HCUR_00719</name>
</gene>
<proteinExistence type="predicted"/>
<protein>
    <submittedName>
        <fullName evidence="1">Uncharacterized protein</fullName>
    </submittedName>
</protein>
<keyword evidence="2" id="KW-1185">Reference proteome</keyword>